<dbReference type="EMBL" id="QMNG01000006">
    <property type="protein sequence ID" value="RLC37313.1"/>
    <property type="molecule type" value="Genomic_DNA"/>
</dbReference>
<dbReference type="Proteomes" id="UP000281261">
    <property type="component" value="Unassembled WGS sequence"/>
</dbReference>
<dbReference type="AlphaFoldDB" id="A0A420ZCU5"/>
<evidence type="ECO:0000313" key="3">
    <source>
        <dbReference type="Proteomes" id="UP000281261"/>
    </source>
</evidence>
<keyword evidence="1" id="KW-0472">Membrane</keyword>
<sequence>MNRKSLKAKRISNRTRAVLLVGDFLLLGVLILNLCQLFRIQTATKAILDTNILSDNPDKFIALINASGVSWQVWLVNVSSIIITAIFVILLFIPKFQVKKLAVTNAIWLGVWLLYVVVSLIIVAVVVMSFLSFT</sequence>
<feature type="transmembrane region" description="Helical" evidence="1">
    <location>
        <begin position="73"/>
        <end position="94"/>
    </location>
</feature>
<evidence type="ECO:0000313" key="2">
    <source>
        <dbReference type="EMBL" id="RLC37313.1"/>
    </source>
</evidence>
<gene>
    <name evidence="2" type="ORF">DRH29_02375</name>
</gene>
<accession>A0A420ZCU5</accession>
<organism evidence="2 3">
    <name type="scientific">candidate division Kazan bacterium</name>
    <dbReference type="NCBI Taxonomy" id="2202143"/>
    <lineage>
        <taxon>Bacteria</taxon>
        <taxon>Bacteria division Kazan-3B-28</taxon>
    </lineage>
</organism>
<comment type="caution">
    <text evidence="2">The sequence shown here is derived from an EMBL/GenBank/DDBJ whole genome shotgun (WGS) entry which is preliminary data.</text>
</comment>
<keyword evidence="1" id="KW-1133">Transmembrane helix</keyword>
<name>A0A420ZCU5_UNCK3</name>
<proteinExistence type="predicted"/>
<protein>
    <submittedName>
        <fullName evidence="2">Uncharacterized protein</fullName>
    </submittedName>
</protein>
<feature type="transmembrane region" description="Helical" evidence="1">
    <location>
        <begin position="106"/>
        <end position="131"/>
    </location>
</feature>
<reference evidence="2 3" key="1">
    <citation type="submission" date="2018-06" db="EMBL/GenBank/DDBJ databases">
        <title>Extensive metabolic versatility and redundancy in microbially diverse, dynamic hydrothermal sediments.</title>
        <authorList>
            <person name="Dombrowski N."/>
            <person name="Teske A."/>
            <person name="Baker B.J."/>
        </authorList>
    </citation>
    <scope>NUCLEOTIDE SEQUENCE [LARGE SCALE GENOMIC DNA]</scope>
    <source>
        <strain evidence="2">B79_G16</strain>
    </source>
</reference>
<keyword evidence="1" id="KW-0812">Transmembrane</keyword>
<evidence type="ECO:0000256" key="1">
    <source>
        <dbReference type="SAM" id="Phobius"/>
    </source>
</evidence>